<keyword evidence="2" id="KW-0547">Nucleotide-binding</keyword>
<gene>
    <name evidence="5" type="ORF">ENM21_02420</name>
</gene>
<dbReference type="PANTHER" id="PTHR43067">
    <property type="entry name" value="OLIGOPEPTIDE/DIPEPTIDE ABC TRANSPORTER, ATPASE SUBUNIT"/>
    <property type="match status" value="1"/>
</dbReference>
<sequence>MMHPILTVDRVHAVYRLPNGAEVHAVDGVSLSIAEGEILGIVGESGCGKSTLASVISLTARPPLYVSEGRLIFNGHSVPLTALDRVPNDWRGRVIALLPQGAMNSLNPTLRVRDFVVDVLRAHDHSIDRRIAIERARERLEQLSLPSRVLDSYPHQLSGGMKQRVVAVLSTILNPRVLIADEPTSALDVSSQRALVNLLLELLERQIIGSIMFISHDLPLLSNVADRIAVMYAGELVELGTTPQIVRAPQHPYTRALLQATLVPERTIRGRRIEGIPGQPPDLRQPPPGCRFHLRCPYALEQCRRERPPLETIEGRQVACWWVARLHRTVPSMEGLAP</sequence>
<evidence type="ECO:0000259" key="4">
    <source>
        <dbReference type="PROSITE" id="PS50893"/>
    </source>
</evidence>
<protein>
    <submittedName>
        <fullName evidence="5">ABC transporter ATP-binding protein</fullName>
    </submittedName>
</protein>
<dbReference type="GO" id="GO:0016887">
    <property type="term" value="F:ATP hydrolysis activity"/>
    <property type="evidence" value="ECO:0007669"/>
    <property type="project" value="InterPro"/>
</dbReference>
<dbReference type="Pfam" id="PF00005">
    <property type="entry name" value="ABC_tran"/>
    <property type="match status" value="1"/>
</dbReference>
<dbReference type="Gene3D" id="3.40.50.300">
    <property type="entry name" value="P-loop containing nucleotide triphosphate hydrolases"/>
    <property type="match status" value="1"/>
</dbReference>
<dbReference type="InterPro" id="IPR003593">
    <property type="entry name" value="AAA+_ATPase"/>
</dbReference>
<evidence type="ECO:0000313" key="5">
    <source>
        <dbReference type="EMBL" id="HHM96050.1"/>
    </source>
</evidence>
<dbReference type="InterPro" id="IPR003439">
    <property type="entry name" value="ABC_transporter-like_ATP-bd"/>
</dbReference>
<keyword evidence="1" id="KW-0813">Transport</keyword>
<proteinExistence type="predicted"/>
<dbReference type="InterPro" id="IPR027417">
    <property type="entry name" value="P-loop_NTPase"/>
</dbReference>
<evidence type="ECO:0000256" key="3">
    <source>
        <dbReference type="ARBA" id="ARBA00022840"/>
    </source>
</evidence>
<comment type="caution">
    <text evidence="5">The sequence shown here is derived from an EMBL/GenBank/DDBJ whole genome shotgun (WGS) entry which is preliminary data.</text>
</comment>
<feature type="domain" description="ABC transporter" evidence="4">
    <location>
        <begin position="9"/>
        <end position="258"/>
    </location>
</feature>
<accession>A0A7C5RSJ6</accession>
<evidence type="ECO:0000256" key="2">
    <source>
        <dbReference type="ARBA" id="ARBA00022741"/>
    </source>
</evidence>
<dbReference type="SMART" id="SM00382">
    <property type="entry name" value="AAA"/>
    <property type="match status" value="1"/>
</dbReference>
<dbReference type="InterPro" id="IPR013563">
    <property type="entry name" value="Oligopep_ABC_C"/>
</dbReference>
<reference evidence="5" key="1">
    <citation type="journal article" date="2020" name="mSystems">
        <title>Genome- and Community-Level Interaction Insights into Carbon Utilization and Element Cycling Functions of Hydrothermarchaeota in Hydrothermal Sediment.</title>
        <authorList>
            <person name="Zhou Z."/>
            <person name="Liu Y."/>
            <person name="Xu W."/>
            <person name="Pan J."/>
            <person name="Luo Z.H."/>
            <person name="Li M."/>
        </authorList>
    </citation>
    <scope>NUCLEOTIDE SEQUENCE [LARGE SCALE GENOMIC DNA]</scope>
    <source>
        <strain evidence="5">SpSt-1065</strain>
    </source>
</reference>
<name>A0A7C5RSJ6_THERO</name>
<dbReference type="SUPFAM" id="SSF52540">
    <property type="entry name" value="P-loop containing nucleoside triphosphate hydrolases"/>
    <property type="match status" value="1"/>
</dbReference>
<dbReference type="NCBIfam" id="TIGR01727">
    <property type="entry name" value="oligo_HPY"/>
    <property type="match status" value="1"/>
</dbReference>
<dbReference type="AlphaFoldDB" id="A0A7C5RSJ6"/>
<organism evidence="5">
    <name type="scientific">Thermomicrobium roseum</name>
    <dbReference type="NCBI Taxonomy" id="500"/>
    <lineage>
        <taxon>Bacteria</taxon>
        <taxon>Pseudomonadati</taxon>
        <taxon>Thermomicrobiota</taxon>
        <taxon>Thermomicrobia</taxon>
        <taxon>Thermomicrobiales</taxon>
        <taxon>Thermomicrobiaceae</taxon>
        <taxon>Thermomicrobium</taxon>
    </lineage>
</organism>
<dbReference type="GO" id="GO:0015833">
    <property type="term" value="P:peptide transport"/>
    <property type="evidence" value="ECO:0007669"/>
    <property type="project" value="InterPro"/>
</dbReference>
<dbReference type="GO" id="GO:0005524">
    <property type="term" value="F:ATP binding"/>
    <property type="evidence" value="ECO:0007669"/>
    <property type="project" value="UniProtKB-KW"/>
</dbReference>
<dbReference type="PANTHER" id="PTHR43067:SF3">
    <property type="entry name" value="MALTOSE ABC TRANSPORTER, ATP-BINDING PROTEIN"/>
    <property type="match status" value="1"/>
</dbReference>
<dbReference type="PROSITE" id="PS50893">
    <property type="entry name" value="ABC_TRANSPORTER_2"/>
    <property type="match status" value="1"/>
</dbReference>
<keyword evidence="3 5" id="KW-0067">ATP-binding</keyword>
<dbReference type="EMBL" id="DRWX01000121">
    <property type="protein sequence ID" value="HHM96050.1"/>
    <property type="molecule type" value="Genomic_DNA"/>
</dbReference>
<evidence type="ECO:0000256" key="1">
    <source>
        <dbReference type="ARBA" id="ARBA00022448"/>
    </source>
</evidence>
<dbReference type="Pfam" id="PF08352">
    <property type="entry name" value="oligo_HPY"/>
    <property type="match status" value="1"/>
</dbReference>
<dbReference type="CDD" id="cd03257">
    <property type="entry name" value="ABC_NikE_OppD_transporters"/>
    <property type="match status" value="1"/>
</dbReference>